<evidence type="ECO:0000256" key="1">
    <source>
        <dbReference type="SAM" id="MobiDB-lite"/>
    </source>
</evidence>
<sequence length="347" mass="38292">MLLDFHSLMPGTSNDDRSHTQMRRLLRQSSMSRIKTKRIYKDAKSADYSTTNPLWIKSWQIIALYVATVVSGILPGASAEICSTTSMTSVSESDRLASAADPPNDSSALVSSPGASPLLGAILRKPIKLCPDFKDDAEQNACCRSRITQGAFYCCTQEQKEQLQWEEHKQQWKSFFQSHTPELVIAFLVLAIVACFVASFLCKRLTFCPMYKQAKLFDPIGSPLVSRFTSSCDYPSSRGGYRRAPPPPAHTDRLPASVVQVNPTTVALPHSNSAQLHKPLGNGIGEAPPPYEVATSTGYGGRPLNEQRHGERSDWNCLMENELNCDRIRQGTTAGNNSQTTTIDNFQ</sequence>
<keyword evidence="2" id="KW-0472">Membrane</keyword>
<keyword evidence="2" id="KW-1133">Transmembrane helix</keyword>
<feature type="region of interest" description="Disordered" evidence="1">
    <location>
        <begin position="93"/>
        <end position="112"/>
    </location>
</feature>
<feature type="transmembrane region" description="Helical" evidence="2">
    <location>
        <begin position="183"/>
        <end position="202"/>
    </location>
</feature>
<dbReference type="Proteomes" id="UP001201812">
    <property type="component" value="Unassembled WGS sequence"/>
</dbReference>
<comment type="caution">
    <text evidence="3">The sequence shown here is derived from an EMBL/GenBank/DDBJ whole genome shotgun (WGS) entry which is preliminary data.</text>
</comment>
<protein>
    <submittedName>
        <fullName evidence="3">Uncharacterized protein</fullName>
    </submittedName>
</protein>
<evidence type="ECO:0000313" key="4">
    <source>
        <dbReference type="Proteomes" id="UP001201812"/>
    </source>
</evidence>
<keyword evidence="4" id="KW-1185">Reference proteome</keyword>
<proteinExistence type="predicted"/>
<evidence type="ECO:0000313" key="3">
    <source>
        <dbReference type="EMBL" id="KAI1723737.1"/>
    </source>
</evidence>
<feature type="region of interest" description="Disordered" evidence="1">
    <location>
        <begin position="1"/>
        <end position="21"/>
    </location>
</feature>
<gene>
    <name evidence="3" type="ORF">DdX_03908</name>
</gene>
<reference evidence="3" key="1">
    <citation type="submission" date="2022-01" db="EMBL/GenBank/DDBJ databases">
        <title>Genome Sequence Resource for Two Populations of Ditylenchus destructor, the Migratory Endoparasitic Phytonematode.</title>
        <authorList>
            <person name="Zhang H."/>
            <person name="Lin R."/>
            <person name="Xie B."/>
        </authorList>
    </citation>
    <scope>NUCLEOTIDE SEQUENCE</scope>
    <source>
        <strain evidence="3">BazhouSP</strain>
    </source>
</reference>
<keyword evidence="2" id="KW-0812">Transmembrane</keyword>
<dbReference type="EMBL" id="JAKKPZ010000003">
    <property type="protein sequence ID" value="KAI1723737.1"/>
    <property type="molecule type" value="Genomic_DNA"/>
</dbReference>
<dbReference type="AlphaFoldDB" id="A0AAD4NFS9"/>
<name>A0AAD4NFS9_9BILA</name>
<organism evidence="3 4">
    <name type="scientific">Ditylenchus destructor</name>
    <dbReference type="NCBI Taxonomy" id="166010"/>
    <lineage>
        <taxon>Eukaryota</taxon>
        <taxon>Metazoa</taxon>
        <taxon>Ecdysozoa</taxon>
        <taxon>Nematoda</taxon>
        <taxon>Chromadorea</taxon>
        <taxon>Rhabditida</taxon>
        <taxon>Tylenchina</taxon>
        <taxon>Tylenchomorpha</taxon>
        <taxon>Sphaerularioidea</taxon>
        <taxon>Anguinidae</taxon>
        <taxon>Anguininae</taxon>
        <taxon>Ditylenchus</taxon>
    </lineage>
</organism>
<evidence type="ECO:0000256" key="2">
    <source>
        <dbReference type="SAM" id="Phobius"/>
    </source>
</evidence>
<feature type="region of interest" description="Disordered" evidence="1">
    <location>
        <begin position="273"/>
        <end position="311"/>
    </location>
</feature>
<feature type="compositionally biased region" description="Low complexity" evidence="1">
    <location>
        <begin position="97"/>
        <end position="108"/>
    </location>
</feature>
<accession>A0AAD4NFS9</accession>